<reference evidence="1 2" key="1">
    <citation type="journal article" date="2018" name="Nat. Biotechnol.">
        <title>A standardized bacterial taxonomy based on genome phylogeny substantially revises the tree of life.</title>
        <authorList>
            <person name="Parks D.H."/>
            <person name="Chuvochina M."/>
            <person name="Waite D.W."/>
            <person name="Rinke C."/>
            <person name="Skarshewski A."/>
            <person name="Chaumeil P.A."/>
            <person name="Hugenholtz P."/>
        </authorList>
    </citation>
    <scope>NUCLEOTIDE SEQUENCE [LARGE SCALE GENOMIC DNA]</scope>
    <source>
        <strain evidence="1">UBA10227</strain>
    </source>
</reference>
<dbReference type="EMBL" id="DPRK01000165">
    <property type="protein sequence ID" value="HCY81934.1"/>
    <property type="molecule type" value="Genomic_DNA"/>
</dbReference>
<dbReference type="STRING" id="1137281.D778_02106"/>
<evidence type="ECO:0000313" key="2">
    <source>
        <dbReference type="Proteomes" id="UP000263268"/>
    </source>
</evidence>
<dbReference type="AlphaFoldDB" id="A0A3D6BSQ1"/>
<proteinExistence type="predicted"/>
<accession>A0A3D6BSQ1</accession>
<evidence type="ECO:0000313" key="1">
    <source>
        <dbReference type="EMBL" id="HCY81934.1"/>
    </source>
</evidence>
<dbReference type="Proteomes" id="UP000263268">
    <property type="component" value="Unassembled WGS sequence"/>
</dbReference>
<protein>
    <submittedName>
        <fullName evidence="1">Uncharacterized protein</fullName>
    </submittedName>
</protein>
<sequence>MSLHKILKIIVGILSVVGVIFALMIMSGNEGMIDNMMYVTYVVLALILALVLVYVIKGLFAGDIKKTLLSVGAFLVIIVISYAMSSGTDLDLEPFTSKGVDITEATSKYVGAGLYAFYALAIIAIGAMALSGIKKIFNK</sequence>
<gene>
    <name evidence="1" type="ORF">DHV22_10220</name>
</gene>
<organism evidence="1 2">
    <name type="scientific">Xanthomarina gelatinilytica</name>
    <dbReference type="NCBI Taxonomy" id="1137281"/>
    <lineage>
        <taxon>Bacteria</taxon>
        <taxon>Pseudomonadati</taxon>
        <taxon>Bacteroidota</taxon>
        <taxon>Flavobacteriia</taxon>
        <taxon>Flavobacteriales</taxon>
        <taxon>Flavobacteriaceae</taxon>
        <taxon>Xanthomarina</taxon>
    </lineage>
</organism>
<comment type="caution">
    <text evidence="1">The sequence shown here is derived from an EMBL/GenBank/DDBJ whole genome shotgun (WGS) entry which is preliminary data.</text>
</comment>
<name>A0A3D6BSQ1_9FLAO</name>